<keyword evidence="6 12" id="KW-0408">Iron</keyword>
<dbReference type="InterPro" id="IPR005759">
    <property type="entry name" value="Nth"/>
</dbReference>
<evidence type="ECO:0000256" key="3">
    <source>
        <dbReference type="ARBA" id="ARBA00022723"/>
    </source>
</evidence>
<dbReference type="InterPro" id="IPR003265">
    <property type="entry name" value="HhH-GPD_domain"/>
</dbReference>
<name>A0A1H0FN24_9HYPH</name>
<evidence type="ECO:0000259" key="14">
    <source>
        <dbReference type="SMART" id="SM00478"/>
    </source>
</evidence>
<feature type="binding site" evidence="12">
    <location>
        <position position="263"/>
    </location>
    <ligand>
        <name>[4Fe-4S] cluster</name>
        <dbReference type="ChEBI" id="CHEBI:49883"/>
    </ligand>
</feature>
<organism evidence="15 16">
    <name type="scientific">Aureimonas jatrophae</name>
    <dbReference type="NCBI Taxonomy" id="1166073"/>
    <lineage>
        <taxon>Bacteria</taxon>
        <taxon>Pseudomonadati</taxon>
        <taxon>Pseudomonadota</taxon>
        <taxon>Alphaproteobacteria</taxon>
        <taxon>Hyphomicrobiales</taxon>
        <taxon>Aurantimonadaceae</taxon>
        <taxon>Aureimonas</taxon>
    </lineage>
</organism>
<feature type="binding site" evidence="12">
    <location>
        <position position="254"/>
    </location>
    <ligand>
        <name>[4Fe-4S] cluster</name>
        <dbReference type="ChEBI" id="CHEBI:49883"/>
    </ligand>
</feature>
<dbReference type="Pfam" id="PF00633">
    <property type="entry name" value="HHH"/>
    <property type="match status" value="1"/>
</dbReference>
<dbReference type="PANTHER" id="PTHR10359">
    <property type="entry name" value="A/G-SPECIFIC ADENINE GLYCOSYLASE/ENDONUCLEASE III"/>
    <property type="match status" value="1"/>
</dbReference>
<dbReference type="GO" id="GO:0140078">
    <property type="term" value="F:class I DNA-(apurinic or apyrimidinic site) endonuclease activity"/>
    <property type="evidence" value="ECO:0007669"/>
    <property type="project" value="UniProtKB-EC"/>
</dbReference>
<dbReference type="InterPro" id="IPR004036">
    <property type="entry name" value="Endonuclease-III-like_CS2"/>
</dbReference>
<dbReference type="RefSeq" id="WP_090671133.1">
    <property type="nucleotide sequence ID" value="NZ_FNIT01000002.1"/>
</dbReference>
<dbReference type="InterPro" id="IPR023170">
    <property type="entry name" value="HhH_base_excis_C"/>
</dbReference>
<evidence type="ECO:0000256" key="13">
    <source>
        <dbReference type="SAM" id="MobiDB-lite"/>
    </source>
</evidence>
<feature type="domain" description="HhH-GPD" evidence="14">
    <location>
        <begin position="98"/>
        <end position="245"/>
    </location>
</feature>
<keyword evidence="9 12" id="KW-0234">DNA repair</keyword>
<evidence type="ECO:0000256" key="6">
    <source>
        <dbReference type="ARBA" id="ARBA00023004"/>
    </source>
</evidence>
<evidence type="ECO:0000256" key="5">
    <source>
        <dbReference type="ARBA" id="ARBA00022801"/>
    </source>
</evidence>
<dbReference type="EC" id="4.2.99.18" evidence="12"/>
<dbReference type="OrthoDB" id="9800977at2"/>
<dbReference type="GO" id="GO:0006285">
    <property type="term" value="P:base-excision repair, AP site formation"/>
    <property type="evidence" value="ECO:0007669"/>
    <property type="project" value="TreeGrafter"/>
</dbReference>
<dbReference type="GO" id="GO:0051539">
    <property type="term" value="F:4 iron, 4 sulfur cluster binding"/>
    <property type="evidence" value="ECO:0007669"/>
    <property type="project" value="UniProtKB-UniRule"/>
</dbReference>
<dbReference type="CDD" id="cd00056">
    <property type="entry name" value="ENDO3c"/>
    <property type="match status" value="1"/>
</dbReference>
<dbReference type="InterPro" id="IPR003651">
    <property type="entry name" value="Endonuclease3_FeS-loop_motif"/>
</dbReference>
<comment type="similarity">
    <text evidence="1 12">Belongs to the Nth/MutY family.</text>
</comment>
<dbReference type="Pfam" id="PF10576">
    <property type="entry name" value="EndIII_4Fe-2S"/>
    <property type="match status" value="1"/>
</dbReference>
<feature type="binding site" evidence="12">
    <location>
        <position position="257"/>
    </location>
    <ligand>
        <name>[4Fe-4S] cluster</name>
        <dbReference type="ChEBI" id="CHEBI:49883"/>
    </ligand>
</feature>
<keyword evidence="4 12" id="KW-0227">DNA damage</keyword>
<dbReference type="Pfam" id="PF00730">
    <property type="entry name" value="HhH-GPD"/>
    <property type="match status" value="1"/>
</dbReference>
<protein>
    <recommendedName>
        <fullName evidence="12">Endonuclease III</fullName>
        <ecNumber evidence="12">4.2.99.18</ecNumber>
    </recommendedName>
    <alternativeName>
        <fullName evidence="12">DNA-(apurinic or apyrimidinic site) lyase</fullName>
    </alternativeName>
</protein>
<gene>
    <name evidence="12" type="primary">nth</name>
    <name evidence="15" type="ORF">SAMN05192530_102595</name>
</gene>
<comment type="catalytic activity">
    <reaction evidence="12">
        <text>2'-deoxyribonucleotide-(2'-deoxyribose 5'-phosphate)-2'-deoxyribonucleotide-DNA = a 3'-end 2'-deoxyribonucleotide-(2,3-dehydro-2,3-deoxyribose 5'-phosphate)-DNA + a 5'-end 5'-phospho-2'-deoxyribonucleoside-DNA + H(+)</text>
        <dbReference type="Rhea" id="RHEA:66592"/>
        <dbReference type="Rhea" id="RHEA-COMP:13180"/>
        <dbReference type="Rhea" id="RHEA-COMP:16897"/>
        <dbReference type="Rhea" id="RHEA-COMP:17067"/>
        <dbReference type="ChEBI" id="CHEBI:15378"/>
        <dbReference type="ChEBI" id="CHEBI:136412"/>
        <dbReference type="ChEBI" id="CHEBI:157695"/>
        <dbReference type="ChEBI" id="CHEBI:167181"/>
        <dbReference type="EC" id="4.2.99.18"/>
    </reaction>
</comment>
<evidence type="ECO:0000256" key="2">
    <source>
        <dbReference type="ARBA" id="ARBA00022485"/>
    </source>
</evidence>
<keyword evidence="2 12" id="KW-0004">4Fe-4S</keyword>
<keyword evidence="5 12" id="KW-0378">Hydrolase</keyword>
<keyword evidence="15" id="KW-0540">Nuclease</keyword>
<feature type="binding site" evidence="12">
    <location>
        <position position="247"/>
    </location>
    <ligand>
        <name>[4Fe-4S] cluster</name>
        <dbReference type="ChEBI" id="CHEBI:49883"/>
    </ligand>
</feature>
<evidence type="ECO:0000256" key="9">
    <source>
        <dbReference type="ARBA" id="ARBA00023204"/>
    </source>
</evidence>
<sequence>MTQAPPDPERKGPRRRAAKGSSPAVTAQAPAKATSAGRKAGTRAAKATGSRARRTHPPIPYTADAIAEIFRRLAVQRPNPTSELEHSNTFTLLVAVVLSAQMTDMGVNRATRELFRRADNPAAMAALGEDTIRDIIRNVGFFRTKARNVQRLSEILRDQHGGEVPEDRASLEALPGVGRKTASVILNTAFGRETLAVDTHILRLGNRLKLAPGKTPEQVEEGFLRIIPDGFLRHAHHWLILHGRFVCKARKPDCPSCVIADLCRADERWCEIPASLVTLPDAPPGPQPLPPGAKRPGG</sequence>
<evidence type="ECO:0000256" key="7">
    <source>
        <dbReference type="ARBA" id="ARBA00023014"/>
    </source>
</evidence>
<comment type="cofactor">
    <cofactor evidence="12">
        <name>[4Fe-4S] cluster</name>
        <dbReference type="ChEBI" id="CHEBI:49883"/>
    </cofactor>
    <text evidence="12">Binds 1 [4Fe-4S] cluster.</text>
</comment>
<dbReference type="SMART" id="SM00478">
    <property type="entry name" value="ENDO3c"/>
    <property type="match status" value="1"/>
</dbReference>
<evidence type="ECO:0000256" key="11">
    <source>
        <dbReference type="ARBA" id="ARBA00023295"/>
    </source>
</evidence>
<dbReference type="Gene3D" id="1.10.1670.10">
    <property type="entry name" value="Helix-hairpin-Helix base-excision DNA repair enzymes (C-terminal)"/>
    <property type="match status" value="1"/>
</dbReference>
<dbReference type="FunFam" id="1.10.1670.10:FF:000001">
    <property type="entry name" value="Endonuclease III"/>
    <property type="match status" value="1"/>
</dbReference>
<dbReference type="GO" id="GO:0019104">
    <property type="term" value="F:DNA N-glycosylase activity"/>
    <property type="evidence" value="ECO:0007669"/>
    <property type="project" value="UniProtKB-UniRule"/>
</dbReference>
<evidence type="ECO:0000256" key="8">
    <source>
        <dbReference type="ARBA" id="ARBA00023125"/>
    </source>
</evidence>
<dbReference type="STRING" id="1166073.SAMN05192530_102595"/>
<dbReference type="AlphaFoldDB" id="A0A1H0FN24"/>
<proteinExistence type="inferred from homology"/>
<dbReference type="EMBL" id="FNIT01000002">
    <property type="protein sequence ID" value="SDN96020.1"/>
    <property type="molecule type" value="Genomic_DNA"/>
</dbReference>
<keyword evidence="16" id="KW-1185">Reference proteome</keyword>
<evidence type="ECO:0000256" key="1">
    <source>
        <dbReference type="ARBA" id="ARBA00008343"/>
    </source>
</evidence>
<evidence type="ECO:0000256" key="4">
    <source>
        <dbReference type="ARBA" id="ARBA00022763"/>
    </source>
</evidence>
<accession>A0A1H0FN24</accession>
<dbReference type="SUPFAM" id="SSF48150">
    <property type="entry name" value="DNA-glycosylase"/>
    <property type="match status" value="1"/>
</dbReference>
<evidence type="ECO:0000313" key="16">
    <source>
        <dbReference type="Proteomes" id="UP000198793"/>
    </source>
</evidence>
<evidence type="ECO:0000256" key="10">
    <source>
        <dbReference type="ARBA" id="ARBA00023239"/>
    </source>
</evidence>
<dbReference type="PROSITE" id="PS01155">
    <property type="entry name" value="ENDONUCLEASE_III_2"/>
    <property type="match status" value="1"/>
</dbReference>
<dbReference type="PANTHER" id="PTHR10359:SF18">
    <property type="entry name" value="ENDONUCLEASE III"/>
    <property type="match status" value="1"/>
</dbReference>
<reference evidence="15 16" key="1">
    <citation type="submission" date="2016-10" db="EMBL/GenBank/DDBJ databases">
        <authorList>
            <person name="de Groot N.N."/>
        </authorList>
    </citation>
    <scope>NUCLEOTIDE SEQUENCE [LARGE SCALE GENOMIC DNA]</scope>
    <source>
        <strain evidence="16">L7-484,KACC 16230,DSM 25025</strain>
    </source>
</reference>
<dbReference type="Proteomes" id="UP000198793">
    <property type="component" value="Unassembled WGS sequence"/>
</dbReference>
<dbReference type="InterPro" id="IPR011257">
    <property type="entry name" value="DNA_glycosylase"/>
</dbReference>
<keyword evidence="3 12" id="KW-0479">Metal-binding</keyword>
<keyword evidence="11 12" id="KW-0326">Glycosidase</keyword>
<dbReference type="Gene3D" id="1.10.340.30">
    <property type="entry name" value="Hypothetical protein, domain 2"/>
    <property type="match status" value="1"/>
</dbReference>
<dbReference type="NCBIfam" id="TIGR01083">
    <property type="entry name" value="nth"/>
    <property type="match status" value="1"/>
</dbReference>
<keyword evidence="7 12" id="KW-0411">Iron-sulfur</keyword>
<dbReference type="FunFam" id="1.10.340.30:FF:000001">
    <property type="entry name" value="Endonuclease III"/>
    <property type="match status" value="1"/>
</dbReference>
<evidence type="ECO:0000313" key="15">
    <source>
        <dbReference type="EMBL" id="SDN96020.1"/>
    </source>
</evidence>
<dbReference type="InterPro" id="IPR000445">
    <property type="entry name" value="HhH_motif"/>
</dbReference>
<keyword evidence="15" id="KW-0255">Endonuclease</keyword>
<keyword evidence="10 12" id="KW-0456">Lyase</keyword>
<dbReference type="GO" id="GO:0003677">
    <property type="term" value="F:DNA binding"/>
    <property type="evidence" value="ECO:0007669"/>
    <property type="project" value="UniProtKB-UniRule"/>
</dbReference>
<dbReference type="GO" id="GO:0046872">
    <property type="term" value="F:metal ion binding"/>
    <property type="evidence" value="ECO:0007669"/>
    <property type="project" value="UniProtKB-KW"/>
</dbReference>
<dbReference type="HAMAP" id="MF_00942">
    <property type="entry name" value="Nth"/>
    <property type="match status" value="1"/>
</dbReference>
<evidence type="ECO:0000256" key="12">
    <source>
        <dbReference type="HAMAP-Rule" id="MF_00942"/>
    </source>
</evidence>
<comment type="function">
    <text evidence="12">DNA repair enzyme that has both DNA N-glycosylase activity and AP-lyase activity. The DNA N-glycosylase activity releases various damaged pyrimidines from DNA by cleaving the N-glycosidic bond, leaving an AP (apurinic/apyrimidinic) site. The AP-lyase activity cleaves the phosphodiester bond 3' to the AP site by a beta-elimination, leaving a 3'-terminal unsaturated sugar and a product with a terminal 5'-phosphate.</text>
</comment>
<feature type="compositionally biased region" description="Low complexity" evidence="13">
    <location>
        <begin position="33"/>
        <end position="50"/>
    </location>
</feature>
<feature type="region of interest" description="Disordered" evidence="13">
    <location>
        <begin position="1"/>
        <end position="60"/>
    </location>
</feature>
<keyword evidence="8 12" id="KW-0238">DNA-binding</keyword>